<reference evidence="2 3" key="1">
    <citation type="submission" date="2024-11" db="EMBL/GenBank/DDBJ databases">
        <title>A near-complete genome assembly of Cinchona calisaya.</title>
        <authorList>
            <person name="Lian D.C."/>
            <person name="Zhao X.W."/>
            <person name="Wei L."/>
        </authorList>
    </citation>
    <scope>NUCLEOTIDE SEQUENCE [LARGE SCALE GENOMIC DNA]</scope>
    <source>
        <tissue evidence="2">Nenye</tissue>
    </source>
</reference>
<protein>
    <submittedName>
        <fullName evidence="2">Uncharacterized protein</fullName>
    </submittedName>
</protein>
<gene>
    <name evidence="2" type="ORF">ACH5RR_027794</name>
</gene>
<dbReference type="InterPro" id="IPR011989">
    <property type="entry name" value="ARM-like"/>
</dbReference>
<dbReference type="PANTHER" id="PTHR46241:SF1">
    <property type="entry name" value="OUTER DYNEIN ARM-DOCKING COMPLEX SUBUNIT 2"/>
    <property type="match status" value="1"/>
</dbReference>
<dbReference type="Pfam" id="PF00514">
    <property type="entry name" value="Arm"/>
    <property type="match status" value="1"/>
</dbReference>
<proteinExistence type="predicted"/>
<dbReference type="InterPro" id="IPR000225">
    <property type="entry name" value="Armadillo"/>
</dbReference>
<keyword evidence="3" id="KW-1185">Reference proteome</keyword>
<dbReference type="SUPFAM" id="SSF48371">
    <property type="entry name" value="ARM repeat"/>
    <property type="match status" value="1"/>
</dbReference>
<name>A0ABD2YLZ1_9GENT</name>
<evidence type="ECO:0000313" key="3">
    <source>
        <dbReference type="Proteomes" id="UP001630127"/>
    </source>
</evidence>
<dbReference type="Gene3D" id="1.25.10.10">
    <property type="entry name" value="Leucine-rich Repeat Variant"/>
    <property type="match status" value="1"/>
</dbReference>
<comment type="caution">
    <text evidence="2">The sequence shown here is derived from an EMBL/GenBank/DDBJ whole genome shotgun (WGS) entry which is preliminary data.</text>
</comment>
<keyword evidence="1" id="KW-0677">Repeat</keyword>
<evidence type="ECO:0000256" key="1">
    <source>
        <dbReference type="ARBA" id="ARBA00022737"/>
    </source>
</evidence>
<dbReference type="EMBL" id="JBJUIK010000012">
    <property type="protein sequence ID" value="KAL3508393.1"/>
    <property type="molecule type" value="Genomic_DNA"/>
</dbReference>
<sequence length="159" mass="17044">MHASQGVGRLAIIIGQCGAIPSLLGLLQTSESILQKVILKCLRNIVTSGDTNSLTAVTNGGLEIILNMLLNANSGGLKRPLLEILSALSLLREVRRVIFSSGDVCFLIESARCGRMISRTRTAQAIGMMGLVKKSKADTCSFWCGESTHGIDSEWGYFS</sequence>
<evidence type="ECO:0000313" key="2">
    <source>
        <dbReference type="EMBL" id="KAL3508393.1"/>
    </source>
</evidence>
<dbReference type="InterPro" id="IPR016024">
    <property type="entry name" value="ARM-type_fold"/>
</dbReference>
<dbReference type="Proteomes" id="UP001630127">
    <property type="component" value="Unassembled WGS sequence"/>
</dbReference>
<dbReference type="PANTHER" id="PTHR46241">
    <property type="entry name" value="ARMADILLO REPEAT-CONTAINING PROTEIN 4 ARMC4"/>
    <property type="match status" value="1"/>
</dbReference>
<dbReference type="AlphaFoldDB" id="A0ABD2YLZ1"/>
<accession>A0ABD2YLZ1</accession>
<organism evidence="2 3">
    <name type="scientific">Cinchona calisaya</name>
    <dbReference type="NCBI Taxonomy" id="153742"/>
    <lineage>
        <taxon>Eukaryota</taxon>
        <taxon>Viridiplantae</taxon>
        <taxon>Streptophyta</taxon>
        <taxon>Embryophyta</taxon>
        <taxon>Tracheophyta</taxon>
        <taxon>Spermatophyta</taxon>
        <taxon>Magnoliopsida</taxon>
        <taxon>eudicotyledons</taxon>
        <taxon>Gunneridae</taxon>
        <taxon>Pentapetalae</taxon>
        <taxon>asterids</taxon>
        <taxon>lamiids</taxon>
        <taxon>Gentianales</taxon>
        <taxon>Rubiaceae</taxon>
        <taxon>Cinchonoideae</taxon>
        <taxon>Cinchoneae</taxon>
        <taxon>Cinchona</taxon>
    </lineage>
</organism>